<keyword evidence="11" id="KW-0408">Iron</keyword>
<dbReference type="GO" id="GO:0098796">
    <property type="term" value="C:membrane protein complex"/>
    <property type="evidence" value="ECO:0007669"/>
    <property type="project" value="UniProtKB-ARBA"/>
</dbReference>
<evidence type="ECO:0000256" key="2">
    <source>
        <dbReference type="ARBA" id="ARBA00007294"/>
    </source>
</evidence>
<dbReference type="PANTHER" id="PTHR13337:SF2">
    <property type="entry name" value="SUCCINATE DEHYDROGENASE [UBIQUINONE] CYTOCHROME B SMALL SUBUNIT, MITOCHONDRIAL"/>
    <property type="match status" value="1"/>
</dbReference>
<evidence type="ECO:0000313" key="13">
    <source>
        <dbReference type="EMBL" id="CCH42261.1"/>
    </source>
</evidence>
<dbReference type="Proteomes" id="UP000009328">
    <property type="component" value="Unassembled WGS sequence"/>
</dbReference>
<dbReference type="GO" id="GO:0046872">
    <property type="term" value="F:metal ion binding"/>
    <property type="evidence" value="ECO:0007669"/>
    <property type="project" value="UniProtKB-KW"/>
</dbReference>
<evidence type="ECO:0000256" key="4">
    <source>
        <dbReference type="ARBA" id="ARBA00022692"/>
    </source>
</evidence>
<proteinExistence type="inferred from homology"/>
<dbReference type="STRING" id="1206466.K0KH21"/>
<keyword evidence="4" id="KW-0812">Transmembrane</keyword>
<feature type="binding site" evidence="10">
    <location>
        <position position="116"/>
    </location>
    <ligand>
        <name>a ubiquinone</name>
        <dbReference type="ChEBI" id="CHEBI:16389"/>
        <note>ligand shared with IP/SDHB</note>
    </ligand>
</feature>
<dbReference type="InterPro" id="IPR007992">
    <property type="entry name" value="CybS"/>
</dbReference>
<dbReference type="Gene3D" id="1.20.1300.10">
    <property type="entry name" value="Fumarate reductase/succinate dehydrogenase, transmembrane subunit"/>
    <property type="match status" value="1"/>
</dbReference>
<evidence type="ECO:0000256" key="9">
    <source>
        <dbReference type="ARBA" id="ARBA00023136"/>
    </source>
</evidence>
<dbReference type="CDD" id="cd03496">
    <property type="entry name" value="SQR_TypeC_CybS"/>
    <property type="match status" value="1"/>
</dbReference>
<evidence type="ECO:0000256" key="3">
    <source>
        <dbReference type="ARBA" id="ARBA00022448"/>
    </source>
</evidence>
<evidence type="ECO:0000256" key="1">
    <source>
        <dbReference type="ARBA" id="ARBA00004448"/>
    </source>
</evidence>
<name>K0KH21_WICCF</name>
<evidence type="ECO:0000256" key="11">
    <source>
        <dbReference type="PIRSR" id="PIRSR607992-2"/>
    </source>
</evidence>
<evidence type="ECO:0000256" key="12">
    <source>
        <dbReference type="RuleBase" id="RU364031"/>
    </source>
</evidence>
<comment type="subcellular location">
    <subcellularLocation>
        <location evidence="1 12">Mitochondrion inner membrane</location>
        <topology evidence="1 12">Multi-pass membrane protein</topology>
    </subcellularLocation>
</comment>
<keyword evidence="7" id="KW-1133">Transmembrane helix</keyword>
<evidence type="ECO:0000256" key="5">
    <source>
        <dbReference type="ARBA" id="ARBA00022792"/>
    </source>
</evidence>
<keyword evidence="5 12" id="KW-0999">Mitochondrion inner membrane</keyword>
<evidence type="ECO:0000313" key="14">
    <source>
        <dbReference type="Proteomes" id="UP000009328"/>
    </source>
</evidence>
<keyword evidence="6 12" id="KW-0809">Transit peptide</keyword>
<reference evidence="13 14" key="1">
    <citation type="journal article" date="2012" name="Eukaryot. Cell">
        <title>Draft genome sequence of Wickerhamomyces ciferrii NRRL Y-1031 F-60-10.</title>
        <authorList>
            <person name="Schneider J."/>
            <person name="Andrea H."/>
            <person name="Blom J."/>
            <person name="Jaenicke S."/>
            <person name="Ruckert C."/>
            <person name="Schorsch C."/>
            <person name="Szczepanowski R."/>
            <person name="Farwick M."/>
            <person name="Goesmann A."/>
            <person name="Puhler A."/>
            <person name="Schaffer S."/>
            <person name="Tauch A."/>
            <person name="Kohler T."/>
            <person name="Brinkrolf K."/>
        </authorList>
    </citation>
    <scope>NUCLEOTIDE SEQUENCE [LARGE SCALE GENOMIC DNA]</scope>
    <source>
        <strain evidence="14">ATCC 14091 / BCRC 22168 / CBS 111 / JCM 3599 / NBRC 0793 / NRRL Y-1031 F-60-10</strain>
    </source>
</reference>
<dbReference type="FunFam" id="1.20.1300.10:FF:000007">
    <property type="entry name" value="Succinate dehydrogenase [ubiquinone] cytochrome b small subunit"/>
    <property type="match status" value="1"/>
</dbReference>
<dbReference type="GO" id="GO:0020037">
    <property type="term" value="F:heme binding"/>
    <property type="evidence" value="ECO:0007669"/>
    <property type="project" value="TreeGrafter"/>
</dbReference>
<keyword evidence="8 12" id="KW-0496">Mitochondrion</keyword>
<comment type="similarity">
    <text evidence="2 12">Belongs to the CybS family.</text>
</comment>
<organism evidence="13 14">
    <name type="scientific">Wickerhamomyces ciferrii (strain ATCC 14091 / BCRC 22168 / CBS 111 / JCM 3599 / NBRC 0793 / NRRL Y-1031 F-60-10)</name>
    <name type="common">Yeast</name>
    <name type="synonym">Pichia ciferrii</name>
    <dbReference type="NCBI Taxonomy" id="1206466"/>
    <lineage>
        <taxon>Eukaryota</taxon>
        <taxon>Fungi</taxon>
        <taxon>Dikarya</taxon>
        <taxon>Ascomycota</taxon>
        <taxon>Saccharomycotina</taxon>
        <taxon>Saccharomycetes</taxon>
        <taxon>Phaffomycetales</taxon>
        <taxon>Wickerhamomycetaceae</taxon>
        <taxon>Wickerhamomyces</taxon>
    </lineage>
</organism>
<dbReference type="AlphaFoldDB" id="K0KH21"/>
<gene>
    <name evidence="13" type="ORF">BN7_1805</name>
</gene>
<evidence type="ECO:0000256" key="6">
    <source>
        <dbReference type="ARBA" id="ARBA00022946"/>
    </source>
</evidence>
<evidence type="ECO:0000256" key="7">
    <source>
        <dbReference type="ARBA" id="ARBA00022989"/>
    </source>
</evidence>
<keyword evidence="11" id="KW-0479">Metal-binding</keyword>
<dbReference type="HOGENOM" id="CLU_096618_0_0_1"/>
<dbReference type="InParanoid" id="K0KH21"/>
<dbReference type="GO" id="GO:0006121">
    <property type="term" value="P:mitochondrial electron transport, succinate to ubiquinone"/>
    <property type="evidence" value="ECO:0007669"/>
    <property type="project" value="TreeGrafter"/>
</dbReference>
<keyword evidence="3" id="KW-0813">Transport</keyword>
<dbReference type="GO" id="GO:0005743">
    <property type="term" value="C:mitochondrial inner membrane"/>
    <property type="evidence" value="ECO:0007669"/>
    <property type="project" value="UniProtKB-SubCell"/>
</dbReference>
<feature type="binding site" description="axial binding residue" evidence="11">
    <location>
        <position position="104"/>
    </location>
    <ligand>
        <name>heme b</name>
        <dbReference type="ChEBI" id="CHEBI:60344"/>
        <note>ligand shared with SDHC</note>
    </ligand>
    <ligandPart>
        <name>Fe</name>
        <dbReference type="ChEBI" id="CHEBI:18248"/>
    </ligandPart>
</feature>
<dbReference type="SUPFAM" id="SSF81343">
    <property type="entry name" value="Fumarate reductase respiratory complex transmembrane subunits"/>
    <property type="match status" value="1"/>
</dbReference>
<sequence>MLRLQPGIIRPALRFPTAGLAKRTISLKPDFNKYKLIEQPAGYIVGTVNEATPQAEINYFHGSYHWSYERLLAVALVPLATTPFISQVDFPILDALLATSVLVHSHIGFTSCIIDYIPKRVYGIWHKFARYLLTLGTTVGLYGIYQMETTDVGLTNLIKKIWKNPN</sequence>
<dbReference type="EMBL" id="CAIF01000040">
    <property type="protein sequence ID" value="CCH42261.1"/>
    <property type="molecule type" value="Genomic_DNA"/>
</dbReference>
<evidence type="ECO:0000256" key="10">
    <source>
        <dbReference type="PIRSR" id="PIRSR607992-1"/>
    </source>
</evidence>
<dbReference type="PANTHER" id="PTHR13337">
    <property type="entry name" value="SUCCINATE DEHYDROGENASE"/>
    <property type="match status" value="1"/>
</dbReference>
<dbReference type="GO" id="GO:0006099">
    <property type="term" value="P:tricarboxylic acid cycle"/>
    <property type="evidence" value="ECO:0007669"/>
    <property type="project" value="TreeGrafter"/>
</dbReference>
<evidence type="ECO:0000256" key="8">
    <source>
        <dbReference type="ARBA" id="ARBA00023128"/>
    </source>
</evidence>
<dbReference type="eggNOG" id="KOG4097">
    <property type="taxonomic scope" value="Eukaryota"/>
</dbReference>
<protein>
    <recommendedName>
        <fullName evidence="12">Succinate dehydrogenase [ubiquinone] cytochrome b small subunit</fullName>
    </recommendedName>
</protein>
<dbReference type="Pfam" id="PF05328">
    <property type="entry name" value="CybS"/>
    <property type="match status" value="1"/>
</dbReference>
<keyword evidence="14" id="KW-1185">Reference proteome</keyword>
<dbReference type="GO" id="GO:0048039">
    <property type="term" value="F:ubiquinone binding"/>
    <property type="evidence" value="ECO:0007669"/>
    <property type="project" value="TreeGrafter"/>
</dbReference>
<comment type="caution">
    <text evidence="13">The sequence shown here is derived from an EMBL/GenBank/DDBJ whole genome shotgun (WGS) entry which is preliminary data.</text>
</comment>
<keyword evidence="9 12" id="KW-0472">Membrane</keyword>
<accession>K0KH21</accession>
<dbReference type="InterPro" id="IPR034804">
    <property type="entry name" value="SQR/QFR_C/D"/>
</dbReference>